<gene>
    <name evidence="2" type="ORF">KW868_13290</name>
</gene>
<protein>
    <submittedName>
        <fullName evidence="2">Uncharacterized protein</fullName>
    </submittedName>
</protein>
<dbReference type="EMBL" id="JAHWXT010000004">
    <property type="protein sequence ID" value="MCF0265424.1"/>
    <property type="molecule type" value="Genomic_DNA"/>
</dbReference>
<organism evidence="2 3">
    <name type="scientific">Acinetobacter guillouiae</name>
    <name type="common">Acinetobacter genomosp. 11</name>
    <dbReference type="NCBI Taxonomy" id="106649"/>
    <lineage>
        <taxon>Bacteria</taxon>
        <taxon>Pseudomonadati</taxon>
        <taxon>Pseudomonadota</taxon>
        <taxon>Gammaproteobacteria</taxon>
        <taxon>Moraxellales</taxon>
        <taxon>Moraxellaceae</taxon>
        <taxon>Acinetobacter</taxon>
    </lineage>
</organism>
<keyword evidence="1" id="KW-0472">Membrane</keyword>
<dbReference type="Proteomes" id="UP000887320">
    <property type="component" value="Unassembled WGS sequence"/>
</dbReference>
<accession>A0A8X8GDR6</accession>
<feature type="transmembrane region" description="Helical" evidence="1">
    <location>
        <begin position="38"/>
        <end position="59"/>
    </location>
</feature>
<feature type="transmembrane region" description="Helical" evidence="1">
    <location>
        <begin position="12"/>
        <end position="32"/>
    </location>
</feature>
<feature type="transmembrane region" description="Helical" evidence="1">
    <location>
        <begin position="71"/>
        <end position="90"/>
    </location>
</feature>
<feature type="transmembrane region" description="Helical" evidence="1">
    <location>
        <begin position="96"/>
        <end position="115"/>
    </location>
</feature>
<evidence type="ECO:0000313" key="3">
    <source>
        <dbReference type="Proteomes" id="UP000887320"/>
    </source>
</evidence>
<keyword evidence="1" id="KW-1133">Transmembrane helix</keyword>
<dbReference type="RefSeq" id="WP_105712493.1">
    <property type="nucleotide sequence ID" value="NZ_BKVV01000055.1"/>
</dbReference>
<keyword evidence="1" id="KW-0812">Transmembrane</keyword>
<name>A0A8X8GDR6_ACIGI</name>
<sequence length="125" mass="13923">MNLKYFIKNLLASFIGLCALAGIVKVIFLYSSDLYEQALTVLVVMIMILGLMIVGYLNAVTAIGSKIKQPFYLHLILVAFLFVTDLAFGSSSITEVILRNLGYFAVLQLGVYFYMKRSAPKLLLN</sequence>
<reference evidence="2" key="1">
    <citation type="submission" date="2021-07" db="EMBL/GenBank/DDBJ databases">
        <authorList>
            <person name="Fernandez M."/>
            <person name="Pereira P."/>
            <person name="Torres Tejerizo G.A."/>
            <person name="Gonzalez P."/>
            <person name="Agostini E."/>
        </authorList>
    </citation>
    <scope>NUCLEOTIDE SEQUENCE</scope>
    <source>
        <strain evidence="2">SFC 500-1A</strain>
    </source>
</reference>
<comment type="caution">
    <text evidence="2">The sequence shown here is derived from an EMBL/GenBank/DDBJ whole genome shotgun (WGS) entry which is preliminary data.</text>
</comment>
<proteinExistence type="predicted"/>
<evidence type="ECO:0000256" key="1">
    <source>
        <dbReference type="SAM" id="Phobius"/>
    </source>
</evidence>
<evidence type="ECO:0000313" key="2">
    <source>
        <dbReference type="EMBL" id="MCF0265424.1"/>
    </source>
</evidence>
<dbReference type="AlphaFoldDB" id="A0A8X8GDR6"/>